<comment type="caution">
    <text evidence="1">The sequence shown here is derived from an EMBL/GenBank/DDBJ whole genome shotgun (WGS) entry which is preliminary data.</text>
</comment>
<dbReference type="AlphaFoldDB" id="A0A1E3RW77"/>
<reference evidence="2" key="1">
    <citation type="submission" date="2016-09" db="EMBL/GenBank/DDBJ databases">
        <authorList>
            <person name="Greninger A.L."/>
            <person name="Jerome K.R."/>
            <person name="Mcnair B."/>
            <person name="Wallis C."/>
            <person name="Fang F."/>
        </authorList>
    </citation>
    <scope>NUCLEOTIDE SEQUENCE [LARGE SCALE GENOMIC DNA]</scope>
    <source>
        <strain evidence="2">M7</strain>
    </source>
</reference>
<evidence type="ECO:0000313" key="1">
    <source>
        <dbReference type="EMBL" id="ODQ93627.1"/>
    </source>
</evidence>
<dbReference type="InterPro" id="IPR023393">
    <property type="entry name" value="START-like_dom_sf"/>
</dbReference>
<dbReference type="RefSeq" id="WP_069405545.1">
    <property type="nucleotide sequence ID" value="NZ_MIGZ01000063.1"/>
</dbReference>
<gene>
    <name evidence="1" type="ORF">BHQ17_12650</name>
</gene>
<name>A0A1E3RW77_9MYCO</name>
<sequence length="145" mass="16347">MPEHAQQVLTEEVPAPAEQVRAFYADLDNIKTVHPLVVAVRTISRRDHTRTYRVTDRIRLGPVTLRTTYWAQLTVTDSGDITSEARQFPGVRLCTVVTFEPVRAGTRVTERITIQAPRPLFAFTARQAITAHRAMLAGIRRHFAG</sequence>
<keyword evidence="2" id="KW-1185">Reference proteome</keyword>
<accession>A0A1E3RW77</accession>
<dbReference type="Pfam" id="PF10604">
    <property type="entry name" value="Polyketide_cyc2"/>
    <property type="match status" value="1"/>
</dbReference>
<dbReference type="OrthoDB" id="72630at2"/>
<protein>
    <submittedName>
        <fullName evidence="1">Polyketide cyclase / dehydrase and lipid transport</fullName>
    </submittedName>
</protein>
<evidence type="ECO:0000313" key="2">
    <source>
        <dbReference type="Proteomes" id="UP000094243"/>
    </source>
</evidence>
<dbReference type="Gene3D" id="3.30.530.20">
    <property type="match status" value="1"/>
</dbReference>
<dbReference type="EMBL" id="MIGZ01000063">
    <property type="protein sequence ID" value="ODQ93627.1"/>
    <property type="molecule type" value="Genomic_DNA"/>
</dbReference>
<dbReference type="InterPro" id="IPR019587">
    <property type="entry name" value="Polyketide_cyclase/dehydratase"/>
</dbReference>
<organism evidence="1 2">
    <name type="scientific">Mycolicibacterium holsaticum</name>
    <dbReference type="NCBI Taxonomy" id="152142"/>
    <lineage>
        <taxon>Bacteria</taxon>
        <taxon>Bacillati</taxon>
        <taxon>Actinomycetota</taxon>
        <taxon>Actinomycetes</taxon>
        <taxon>Mycobacteriales</taxon>
        <taxon>Mycobacteriaceae</taxon>
        <taxon>Mycolicibacterium</taxon>
    </lineage>
</organism>
<proteinExistence type="predicted"/>
<dbReference type="Proteomes" id="UP000094243">
    <property type="component" value="Unassembled WGS sequence"/>
</dbReference>
<dbReference type="SUPFAM" id="SSF55961">
    <property type="entry name" value="Bet v1-like"/>
    <property type="match status" value="1"/>
</dbReference>